<comment type="miscellaneous">
    <text evidence="8">Few gyrases are as efficient as E.coli at forming negative supercoils. Not all organisms have 2 type II topoisomerases; in organisms with a single type II topoisomerase this enzyme also has to decatenate newly replicated chromosomes.</text>
</comment>
<dbReference type="EC" id="5.6.2.2" evidence="8"/>
<keyword evidence="13" id="KW-1185">Reference proteome</keyword>
<dbReference type="NCBIfam" id="TIGR01063">
    <property type="entry name" value="gyrA"/>
    <property type="match status" value="1"/>
</dbReference>
<dbReference type="SUPFAM" id="SSF56719">
    <property type="entry name" value="Type II DNA topoisomerase"/>
    <property type="match status" value="1"/>
</dbReference>
<dbReference type="Pfam" id="PF03989">
    <property type="entry name" value="DNA_gyraseA_C"/>
    <property type="match status" value="6"/>
</dbReference>
<gene>
    <name evidence="8" type="primary">gyrA</name>
    <name evidence="12" type="ORF">SAMN04488512_104232</name>
</gene>
<evidence type="ECO:0000256" key="3">
    <source>
        <dbReference type="ARBA" id="ARBA00022741"/>
    </source>
</evidence>
<dbReference type="SUPFAM" id="SSF101904">
    <property type="entry name" value="GyrA/ParC C-terminal domain-like"/>
    <property type="match status" value="1"/>
</dbReference>
<dbReference type="InterPro" id="IPR005743">
    <property type="entry name" value="GyrA"/>
</dbReference>
<dbReference type="NCBIfam" id="NF004043">
    <property type="entry name" value="PRK05560.1"/>
    <property type="match status" value="1"/>
</dbReference>
<reference evidence="12 13" key="1">
    <citation type="submission" date="2016-10" db="EMBL/GenBank/DDBJ databases">
        <authorList>
            <person name="Varghese N."/>
            <person name="Submissions S."/>
        </authorList>
    </citation>
    <scope>NUCLEOTIDE SEQUENCE [LARGE SCALE GENOMIC DNA]</scope>
    <source>
        <strain evidence="12 13">DSM 17584</strain>
    </source>
</reference>
<dbReference type="HAMAP" id="MF_01897">
    <property type="entry name" value="GyrA"/>
    <property type="match status" value="1"/>
</dbReference>
<keyword evidence="8" id="KW-0963">Cytoplasm</keyword>
<dbReference type="Gene3D" id="3.90.199.10">
    <property type="entry name" value="Topoisomerase II, domain 5"/>
    <property type="match status" value="1"/>
</dbReference>
<keyword evidence="6 8" id="KW-0238">DNA-binding</keyword>
<organism evidence="12 13">
    <name type="scientific">Sulfitobacter litoralis</name>
    <dbReference type="NCBI Taxonomy" id="335975"/>
    <lineage>
        <taxon>Bacteria</taxon>
        <taxon>Pseudomonadati</taxon>
        <taxon>Pseudomonadota</taxon>
        <taxon>Alphaproteobacteria</taxon>
        <taxon>Rhodobacterales</taxon>
        <taxon>Roseobacteraceae</taxon>
        <taxon>Sulfitobacter</taxon>
    </lineage>
</organism>
<comment type="caution">
    <text evidence="12">The sequence shown here is derived from an EMBL/GenBank/DDBJ whole genome shotgun (WGS) entry which is preliminary data.</text>
</comment>
<dbReference type="Gene3D" id="2.120.10.90">
    <property type="entry name" value="DNA gyrase/topoisomerase IV, subunit A, C-terminal"/>
    <property type="match status" value="1"/>
</dbReference>
<dbReference type="EMBL" id="FNJD01000004">
    <property type="protein sequence ID" value="SDO68151.1"/>
    <property type="molecule type" value="Genomic_DNA"/>
</dbReference>
<evidence type="ECO:0000256" key="6">
    <source>
        <dbReference type="ARBA" id="ARBA00023125"/>
    </source>
</evidence>
<dbReference type="InterPro" id="IPR002205">
    <property type="entry name" value="Topo_IIA_dom_A"/>
</dbReference>
<keyword evidence="5 8" id="KW-0799">Topoisomerase</keyword>
<keyword evidence="4 8" id="KW-0067">ATP-binding</keyword>
<comment type="catalytic activity">
    <reaction evidence="1 8 9">
        <text>ATP-dependent breakage, passage and rejoining of double-stranded DNA.</text>
        <dbReference type="EC" id="5.6.2.2"/>
    </reaction>
</comment>
<sequence>MNETPETPENDDEIPAARPVFDGPSVTIEHEMRTSYLDYAMSVIVSRAIPDLRDGLKPVHRRIIYSMYEKGITHDKSYRKSAKSVGDVMGSYHPHGDSAIYDALVRMAQDFSMSLPLIDGQGNFGSMDGDSAAAMRYTESRLDKVASFMTSDLDKETVNFIDNYDGKEREPTVLPARFPNMLVNGAGGIAVGMATNIPPHNLGEVIDACQALIENPDLTSEELIEYIPGPDFPTGGIMLGRSGARKAYLEGRGSVIMRAKTRVEEIRKDRFAIVIDEICYQVNKSTMIEKIAEQVREKKIDGIAHVQDESDRNGVRVVIELKRDATAEVVMNQLYRFTPMQTYFGCNMLALNGGRPEQLTLRKFLTSFIDFREDVVARRTAYLLRKARERSHILCGLAVAVTNIDEVVATIRSSADAAEAREKLMTRRWPAEQILQYIALIDDPTHTANEDGTYNLSETQARAILELRLQRLTQIGVKEVTDELEELAKKIKEYLEILGSRERIMGIISDELAEVKDLFAVPRRTEIVDWSGDMDDEDLIAREDMVVTVTSGGYIKRTPLVDFRSQRRGGKGVSGMQTKEEDVVTTLFVANTHTQLLFFTTDGMVYKLKTWRLPQGGRTSKGKAIVNILPIPTGVSIAAIMPVDRDEKDWDDLQVVFATSAGTVRRNKLSDFTNVMRNGKIAMKFEDDHAETTLINARIASNDDDVMLVTNSGRAIRFPATDVRVFNSRASVGVRGIKLNGDDKVVSMSIIRHFDATSEERTAYLKMRRAMAGLVDDAENDEDEAPADPNFSQERYAEMSAAENLLLTITEKGAGKLSSSHDYPVRGRGGLGVTAMDKAMRGGEIVASFPVELDDQIMLATSKGQSIRVPVEGISFRSRSAGGVKVFDTGRGEVVVSVAWIADQGDETVDGEIISPEA</sequence>
<feature type="active site" description="O-(5'-phospho-DNA)-tyrosine intermediate" evidence="8 9">
    <location>
        <position position="137"/>
    </location>
</feature>
<evidence type="ECO:0000256" key="1">
    <source>
        <dbReference type="ARBA" id="ARBA00000185"/>
    </source>
</evidence>
<evidence type="ECO:0000256" key="10">
    <source>
        <dbReference type="SAM" id="MobiDB-lite"/>
    </source>
</evidence>
<dbReference type="Pfam" id="PF00521">
    <property type="entry name" value="DNA_topoisoIV"/>
    <property type="match status" value="1"/>
</dbReference>
<dbReference type="PANTHER" id="PTHR43493">
    <property type="entry name" value="DNA GYRASE/TOPOISOMERASE SUBUNIT A"/>
    <property type="match status" value="1"/>
</dbReference>
<dbReference type="InterPro" id="IPR006691">
    <property type="entry name" value="GyrA/parC_rep"/>
</dbReference>
<dbReference type="InterPro" id="IPR050220">
    <property type="entry name" value="Type_II_DNA_Topoisomerases"/>
</dbReference>
<name>A0ABY0S0J4_9RHOB</name>
<feature type="short sequence motif" description="GyrA-box" evidence="8">
    <location>
        <begin position="566"/>
        <end position="572"/>
    </location>
</feature>
<dbReference type="CDD" id="cd00187">
    <property type="entry name" value="TOP4c"/>
    <property type="match status" value="1"/>
</dbReference>
<comment type="similarity">
    <text evidence="2 8">Belongs to the type II topoisomerase GyrA/ParC subunit family.</text>
</comment>
<dbReference type="InterPro" id="IPR013760">
    <property type="entry name" value="Topo_IIA-like_dom_sf"/>
</dbReference>
<evidence type="ECO:0000259" key="11">
    <source>
        <dbReference type="PROSITE" id="PS52040"/>
    </source>
</evidence>
<protein>
    <recommendedName>
        <fullName evidence="8">DNA gyrase subunit A</fullName>
        <ecNumber evidence="8">5.6.2.2</ecNumber>
    </recommendedName>
</protein>
<feature type="domain" description="Topo IIA-type catalytic" evidence="11">
    <location>
        <begin position="49"/>
        <end position="539"/>
    </location>
</feature>
<comment type="subcellular location">
    <subcellularLocation>
        <location evidence="8">Cytoplasm</location>
    </subcellularLocation>
</comment>
<comment type="subunit">
    <text evidence="8">Heterotetramer, composed of two GyrA and two GyrB chains. In the heterotetramer, GyrA contains the active site tyrosine that forms a transient covalent intermediate with DNA, while GyrB binds cofactors and catalyzes ATP hydrolysis.</text>
</comment>
<evidence type="ECO:0000256" key="8">
    <source>
        <dbReference type="HAMAP-Rule" id="MF_01897"/>
    </source>
</evidence>
<dbReference type="SMART" id="SM00434">
    <property type="entry name" value="TOP4c"/>
    <property type="match status" value="1"/>
</dbReference>
<proteinExistence type="inferred from homology"/>
<evidence type="ECO:0000256" key="7">
    <source>
        <dbReference type="ARBA" id="ARBA00023235"/>
    </source>
</evidence>
<dbReference type="PROSITE" id="PS52040">
    <property type="entry name" value="TOPO_IIA"/>
    <property type="match status" value="1"/>
</dbReference>
<keyword evidence="3 8" id="KW-0547">Nucleotide-binding</keyword>
<dbReference type="Gene3D" id="1.10.268.10">
    <property type="entry name" value="Topoisomerase, domain 3"/>
    <property type="match status" value="1"/>
</dbReference>
<dbReference type="NCBIfam" id="NF004044">
    <property type="entry name" value="PRK05561.1"/>
    <property type="match status" value="1"/>
</dbReference>
<evidence type="ECO:0000256" key="5">
    <source>
        <dbReference type="ARBA" id="ARBA00023029"/>
    </source>
</evidence>
<evidence type="ECO:0000256" key="2">
    <source>
        <dbReference type="ARBA" id="ARBA00008263"/>
    </source>
</evidence>
<dbReference type="Gene3D" id="3.30.1360.40">
    <property type="match status" value="1"/>
</dbReference>
<keyword evidence="7 8" id="KW-0413">Isomerase</keyword>
<accession>A0ABY0S0J4</accession>
<dbReference type="PANTHER" id="PTHR43493:SF5">
    <property type="entry name" value="DNA GYRASE SUBUNIT A, CHLOROPLASTIC_MITOCHONDRIAL"/>
    <property type="match status" value="1"/>
</dbReference>
<evidence type="ECO:0000313" key="12">
    <source>
        <dbReference type="EMBL" id="SDO68151.1"/>
    </source>
</evidence>
<feature type="region of interest" description="Disordered" evidence="10">
    <location>
        <begin position="1"/>
        <end position="21"/>
    </location>
</feature>
<evidence type="ECO:0000256" key="4">
    <source>
        <dbReference type="ARBA" id="ARBA00022840"/>
    </source>
</evidence>
<comment type="function">
    <text evidence="8">A type II topoisomerase that negatively supercoils closed circular double-stranded (ds) DNA in an ATP-dependent manner to modulate DNA topology and maintain chromosomes in an underwound state. Negative supercoiling favors strand separation, and DNA replication, transcription, recombination and repair, all of which involve strand separation. Also able to catalyze the interconversion of other topological isomers of dsDNA rings, including catenanes and knotted rings. Type II topoisomerases break and join 2 DNA strands simultaneously in an ATP-dependent manner.</text>
</comment>
<dbReference type="InterPro" id="IPR013758">
    <property type="entry name" value="Topo_IIA_A/C_ab"/>
</dbReference>
<feature type="compositionally biased region" description="Acidic residues" evidence="10">
    <location>
        <begin position="1"/>
        <end position="14"/>
    </location>
</feature>
<dbReference type="InterPro" id="IPR013757">
    <property type="entry name" value="Topo_IIA_A_a_sf"/>
</dbReference>
<evidence type="ECO:0000313" key="13">
    <source>
        <dbReference type="Proteomes" id="UP000198646"/>
    </source>
</evidence>
<dbReference type="InterPro" id="IPR035516">
    <property type="entry name" value="Gyrase/topoIV_suA_C"/>
</dbReference>
<dbReference type="RefSeq" id="WP_093732359.1">
    <property type="nucleotide sequence ID" value="NZ_FNJD01000004.1"/>
</dbReference>
<evidence type="ECO:0000256" key="9">
    <source>
        <dbReference type="PROSITE-ProRule" id="PRU01384"/>
    </source>
</evidence>
<dbReference type="Proteomes" id="UP000198646">
    <property type="component" value="Unassembled WGS sequence"/>
</dbReference>